<proteinExistence type="predicted"/>
<accession>A0A7Z8KM69</accession>
<keyword evidence="2" id="KW-1185">Reference proteome</keyword>
<dbReference type="Proteomes" id="UP000319335">
    <property type="component" value="Unassembled WGS sequence"/>
</dbReference>
<dbReference type="RefSeq" id="WP_154810706.1">
    <property type="nucleotide sequence ID" value="NZ_VIAQ01000020.1"/>
</dbReference>
<dbReference type="EMBL" id="VIAQ01000020">
    <property type="protein sequence ID" value="TQD23398.1"/>
    <property type="molecule type" value="Genomic_DNA"/>
</dbReference>
<protein>
    <submittedName>
        <fullName evidence="1">Uncharacterized protein</fullName>
    </submittedName>
</protein>
<evidence type="ECO:0000313" key="2">
    <source>
        <dbReference type="Proteomes" id="UP000319335"/>
    </source>
</evidence>
<dbReference type="AlphaFoldDB" id="A0A7Z8KM69"/>
<gene>
    <name evidence="1" type="ORF">FKV42_12755</name>
</gene>
<reference evidence="1 2" key="1">
    <citation type="submission" date="2019-06" db="EMBL/GenBank/DDBJ databases">
        <title>Draft genome sequence of Methanolobus vulcani B1d.</title>
        <authorList>
            <person name="Creighbaum A.J."/>
            <person name="Ticak T."/>
            <person name="Hariraju D."/>
            <person name="Arivett B.A."/>
            <person name="Ferguson D.J.Jr."/>
        </authorList>
    </citation>
    <scope>NUCLEOTIDE SEQUENCE [LARGE SCALE GENOMIC DNA]</scope>
    <source>
        <strain evidence="1 2">B1d</strain>
    </source>
</reference>
<comment type="caution">
    <text evidence="1">The sequence shown here is derived from an EMBL/GenBank/DDBJ whole genome shotgun (WGS) entry which is preliminary data.</text>
</comment>
<sequence length="115" mass="12842">MSESSLPLKRSALTPTTTAIASNGQYRCCAISSKKNNSCHCNMENKCPSCGFDKESPQHPLCKYCYYRGTVGASKFLLLLTMRDNGNKYLTADELTELVKQTPLQYNPIDKHAKK</sequence>
<dbReference type="OrthoDB" id="144237at2157"/>
<evidence type="ECO:0000313" key="1">
    <source>
        <dbReference type="EMBL" id="TQD23398.1"/>
    </source>
</evidence>
<name>A0A7Z8KM69_9EURY</name>
<organism evidence="1 2">
    <name type="scientific">Methanolobus vulcani</name>
    <dbReference type="NCBI Taxonomy" id="38026"/>
    <lineage>
        <taxon>Archaea</taxon>
        <taxon>Methanobacteriati</taxon>
        <taxon>Methanobacteriota</taxon>
        <taxon>Stenosarchaea group</taxon>
        <taxon>Methanomicrobia</taxon>
        <taxon>Methanosarcinales</taxon>
        <taxon>Methanosarcinaceae</taxon>
        <taxon>Methanolobus</taxon>
    </lineage>
</organism>